<sequence length="209" mass="23816">MLLTTEIRWFQLGDPPRSLTDWFYSEALGSVRPTSATREDCYLVLPHDTFLGVKFRQGNLEVKWRQAELGQIQLGETWTGQLERWLKWSYAEAADCQNSPLQAYLQSGGWVSVKKTRSQRIYQIQAEQVIPVEALPPGDRGCSLELTCLEANHQRWWTVGFEAEGNPQQSLQALRLTLVWLSVTANLPPLEQLASYAYPYWLAQLGADA</sequence>
<accession>A0ABW6ICI4</accession>
<dbReference type="EMBL" id="JBHZOL010000030">
    <property type="protein sequence ID" value="MFE4105582.1"/>
    <property type="molecule type" value="Genomic_DNA"/>
</dbReference>
<reference evidence="1 2" key="1">
    <citation type="submission" date="2024-10" db="EMBL/GenBank/DDBJ databases">
        <authorList>
            <person name="Ratan Roy A."/>
            <person name="Morales Sandoval P.H."/>
            <person name="De Los Santos Villalobos S."/>
            <person name="Chakraborty S."/>
            <person name="Mukherjee J."/>
        </authorList>
    </citation>
    <scope>NUCLEOTIDE SEQUENCE [LARGE SCALE GENOMIC DNA]</scope>
    <source>
        <strain evidence="1 2">S1</strain>
    </source>
</reference>
<evidence type="ECO:0000313" key="2">
    <source>
        <dbReference type="Proteomes" id="UP001600165"/>
    </source>
</evidence>
<dbReference type="RefSeq" id="WP_377962402.1">
    <property type="nucleotide sequence ID" value="NZ_JBHZOL010000030.1"/>
</dbReference>
<dbReference type="Proteomes" id="UP001600165">
    <property type="component" value="Unassembled WGS sequence"/>
</dbReference>
<organism evidence="1 2">
    <name type="scientific">Almyronema epifaneia S1</name>
    <dbReference type="NCBI Taxonomy" id="2991925"/>
    <lineage>
        <taxon>Bacteria</taxon>
        <taxon>Bacillati</taxon>
        <taxon>Cyanobacteriota</taxon>
        <taxon>Cyanophyceae</taxon>
        <taxon>Nodosilineales</taxon>
        <taxon>Nodosilineaceae</taxon>
        <taxon>Almyronema</taxon>
        <taxon>Almyronema epifaneia</taxon>
    </lineage>
</organism>
<protein>
    <submittedName>
        <fullName evidence="1">Uncharacterized protein</fullName>
    </submittedName>
</protein>
<keyword evidence="2" id="KW-1185">Reference proteome</keyword>
<name>A0ABW6ICI4_9CYAN</name>
<gene>
    <name evidence="1" type="ORF">ACFVKH_04785</name>
</gene>
<evidence type="ECO:0000313" key="1">
    <source>
        <dbReference type="EMBL" id="MFE4105582.1"/>
    </source>
</evidence>
<comment type="caution">
    <text evidence="1">The sequence shown here is derived from an EMBL/GenBank/DDBJ whole genome shotgun (WGS) entry which is preliminary data.</text>
</comment>
<proteinExistence type="predicted"/>